<dbReference type="Proteomes" id="UP001162156">
    <property type="component" value="Unassembled WGS sequence"/>
</dbReference>
<reference evidence="1" key="1">
    <citation type="journal article" date="2023" name="Insect Mol. Biol.">
        <title>Genome sequencing provides insights into the evolution of gene families encoding plant cell wall-degrading enzymes in longhorned beetles.</title>
        <authorList>
            <person name="Shin N.R."/>
            <person name="Okamura Y."/>
            <person name="Kirsch R."/>
            <person name="Pauchet Y."/>
        </authorList>
    </citation>
    <scope>NUCLEOTIDE SEQUENCE</scope>
    <source>
        <strain evidence="1">RBIC_L_NR</strain>
    </source>
</reference>
<evidence type="ECO:0000313" key="1">
    <source>
        <dbReference type="EMBL" id="KAJ8936305.1"/>
    </source>
</evidence>
<proteinExistence type="predicted"/>
<comment type="caution">
    <text evidence="1">The sequence shown here is derived from an EMBL/GenBank/DDBJ whole genome shotgun (WGS) entry which is preliminary data.</text>
</comment>
<accession>A0AAV8XCL7</accession>
<evidence type="ECO:0008006" key="3">
    <source>
        <dbReference type="Google" id="ProtNLM"/>
    </source>
</evidence>
<keyword evidence="2" id="KW-1185">Reference proteome</keyword>
<sequence length="87" mass="10263">MSVLVALRFFASGSYQMDVKSNYFLSVSQASVNRCIREVTEALNHPDIFNTWVKFPNNFEELNAVRRRYNYIYLYFIFSGTPFTDLK</sequence>
<dbReference type="EMBL" id="JANEYF010003433">
    <property type="protein sequence ID" value="KAJ8936305.1"/>
    <property type="molecule type" value="Genomic_DNA"/>
</dbReference>
<organism evidence="1 2">
    <name type="scientific">Rhamnusium bicolor</name>
    <dbReference type="NCBI Taxonomy" id="1586634"/>
    <lineage>
        <taxon>Eukaryota</taxon>
        <taxon>Metazoa</taxon>
        <taxon>Ecdysozoa</taxon>
        <taxon>Arthropoda</taxon>
        <taxon>Hexapoda</taxon>
        <taxon>Insecta</taxon>
        <taxon>Pterygota</taxon>
        <taxon>Neoptera</taxon>
        <taxon>Endopterygota</taxon>
        <taxon>Coleoptera</taxon>
        <taxon>Polyphaga</taxon>
        <taxon>Cucujiformia</taxon>
        <taxon>Chrysomeloidea</taxon>
        <taxon>Cerambycidae</taxon>
        <taxon>Lepturinae</taxon>
        <taxon>Rhagiini</taxon>
        <taxon>Rhamnusium</taxon>
    </lineage>
</organism>
<name>A0AAV8XCL7_9CUCU</name>
<protein>
    <recommendedName>
        <fullName evidence="3">Nuclease HARBI1</fullName>
    </recommendedName>
</protein>
<evidence type="ECO:0000313" key="2">
    <source>
        <dbReference type="Proteomes" id="UP001162156"/>
    </source>
</evidence>
<gene>
    <name evidence="1" type="ORF">NQ314_012421</name>
</gene>
<dbReference type="AlphaFoldDB" id="A0AAV8XCL7"/>